<dbReference type="Proteomes" id="UP000774326">
    <property type="component" value="Unassembled WGS sequence"/>
</dbReference>
<name>A0A9P8Q231_WICPI</name>
<evidence type="ECO:0000313" key="3">
    <source>
        <dbReference type="Proteomes" id="UP000774326"/>
    </source>
</evidence>
<feature type="compositionally biased region" description="Low complexity" evidence="1">
    <location>
        <begin position="1"/>
        <end position="21"/>
    </location>
</feature>
<feature type="compositionally biased region" description="Basic and acidic residues" evidence="1">
    <location>
        <begin position="119"/>
        <end position="130"/>
    </location>
</feature>
<protein>
    <submittedName>
        <fullName evidence="2">Uncharacterized protein</fullName>
    </submittedName>
</protein>
<dbReference type="EMBL" id="JAEUBG010003578">
    <property type="protein sequence ID" value="KAH3682601.1"/>
    <property type="molecule type" value="Genomic_DNA"/>
</dbReference>
<feature type="compositionally biased region" description="Basic residues" evidence="1">
    <location>
        <begin position="108"/>
        <end position="118"/>
    </location>
</feature>
<proteinExistence type="predicted"/>
<evidence type="ECO:0000256" key="1">
    <source>
        <dbReference type="SAM" id="MobiDB-lite"/>
    </source>
</evidence>
<feature type="compositionally biased region" description="Basic residues" evidence="1">
    <location>
        <begin position="77"/>
        <end position="87"/>
    </location>
</feature>
<feature type="compositionally biased region" description="Acidic residues" evidence="1">
    <location>
        <begin position="91"/>
        <end position="103"/>
    </location>
</feature>
<gene>
    <name evidence="2" type="ORF">WICPIJ_006431</name>
</gene>
<keyword evidence="3" id="KW-1185">Reference proteome</keyword>
<sequence length="130" mass="14392">MSDNTTNTNTNTNTNANATKTTPKKERPPSGKRIVTPLNPNKRVGRNKLVLEDPETVVQDHIHKKIPSHLGSMAGRFKNHGLPKKKKPEGEGDGESEAEEIVNEDLKSHKRGKKKKNAKRVDFKHIGDGA</sequence>
<comment type="caution">
    <text evidence="2">The sequence shown here is derived from an EMBL/GenBank/DDBJ whole genome shotgun (WGS) entry which is preliminary data.</text>
</comment>
<reference evidence="2" key="2">
    <citation type="submission" date="2021-01" db="EMBL/GenBank/DDBJ databases">
        <authorList>
            <person name="Schikora-Tamarit M.A."/>
        </authorList>
    </citation>
    <scope>NUCLEOTIDE SEQUENCE</scope>
    <source>
        <strain evidence="2">CBS2887</strain>
    </source>
</reference>
<accession>A0A9P8Q231</accession>
<evidence type="ECO:0000313" key="2">
    <source>
        <dbReference type="EMBL" id="KAH3682601.1"/>
    </source>
</evidence>
<feature type="region of interest" description="Disordered" evidence="1">
    <location>
        <begin position="1"/>
        <end position="47"/>
    </location>
</feature>
<reference evidence="2" key="1">
    <citation type="journal article" date="2021" name="Open Biol.">
        <title>Shared evolutionary footprints suggest mitochondrial oxidative damage underlies multiple complex I losses in fungi.</title>
        <authorList>
            <person name="Schikora-Tamarit M.A."/>
            <person name="Marcet-Houben M."/>
            <person name="Nosek J."/>
            <person name="Gabaldon T."/>
        </authorList>
    </citation>
    <scope>NUCLEOTIDE SEQUENCE</scope>
    <source>
        <strain evidence="2">CBS2887</strain>
    </source>
</reference>
<feature type="region of interest" description="Disordered" evidence="1">
    <location>
        <begin position="65"/>
        <end position="130"/>
    </location>
</feature>
<organism evidence="2 3">
    <name type="scientific">Wickerhamomyces pijperi</name>
    <name type="common">Yeast</name>
    <name type="synonym">Pichia pijperi</name>
    <dbReference type="NCBI Taxonomy" id="599730"/>
    <lineage>
        <taxon>Eukaryota</taxon>
        <taxon>Fungi</taxon>
        <taxon>Dikarya</taxon>
        <taxon>Ascomycota</taxon>
        <taxon>Saccharomycotina</taxon>
        <taxon>Saccharomycetes</taxon>
        <taxon>Phaffomycetales</taxon>
        <taxon>Wickerhamomycetaceae</taxon>
        <taxon>Wickerhamomyces</taxon>
    </lineage>
</organism>
<dbReference type="AlphaFoldDB" id="A0A9P8Q231"/>